<keyword evidence="2" id="KW-1185">Reference proteome</keyword>
<dbReference type="Proteomes" id="UP000235703">
    <property type="component" value="Unassembled WGS sequence"/>
</dbReference>
<reference evidence="1 2" key="1">
    <citation type="submission" date="2017-09" db="EMBL/GenBank/DDBJ databases">
        <title>Bacterial strain isolated from the female urinary microbiota.</title>
        <authorList>
            <person name="Thomas-White K."/>
            <person name="Kumar N."/>
            <person name="Forster S."/>
            <person name="Putonti C."/>
            <person name="Lawley T."/>
            <person name="Wolfe A.J."/>
        </authorList>
    </citation>
    <scope>NUCLEOTIDE SEQUENCE [LARGE SCALE GENOMIC DNA]</scope>
    <source>
        <strain evidence="1 2">UMB0680</strain>
    </source>
</reference>
<protein>
    <recommendedName>
        <fullName evidence="3">Phage gp6-like head-tail connector protein</fullName>
    </recommendedName>
</protein>
<proteinExistence type="predicted"/>
<dbReference type="AlphaFoldDB" id="A0A2N6PII7"/>
<sequence>MLITIDDVKAWGNDIDDDELTMIETLIAAASDAITSAAGCPIAYRESTVRVIGLPDRLLELPGLPIDTVHEVHVNDTLLDPRAYAVVSQGIYRSDGWSCGHHLPEIHVRYSHGLKQVPADVKALAVGMVAAGLHEVREGSWSIRNGGLSSVSIDDYRESYATTGESTEMVTPMSLPSRTRAWLRARFGGGATVVGML</sequence>
<name>A0A2N6PII7_9MICO</name>
<organism evidence="1 2">
    <name type="scientific">Brevibacterium luteolum</name>
    <dbReference type="NCBI Taxonomy" id="199591"/>
    <lineage>
        <taxon>Bacteria</taxon>
        <taxon>Bacillati</taxon>
        <taxon>Actinomycetota</taxon>
        <taxon>Actinomycetes</taxon>
        <taxon>Micrococcales</taxon>
        <taxon>Brevibacteriaceae</taxon>
        <taxon>Brevibacterium</taxon>
    </lineage>
</organism>
<comment type="caution">
    <text evidence="1">The sequence shown here is derived from an EMBL/GenBank/DDBJ whole genome shotgun (WGS) entry which is preliminary data.</text>
</comment>
<accession>A0A2N6PII7</accession>
<evidence type="ECO:0000313" key="2">
    <source>
        <dbReference type="Proteomes" id="UP000235703"/>
    </source>
</evidence>
<dbReference type="RefSeq" id="WP_102161034.1">
    <property type="nucleotide sequence ID" value="NZ_PNFZ01000002.1"/>
</dbReference>
<evidence type="ECO:0000313" key="1">
    <source>
        <dbReference type="EMBL" id="PMB98500.1"/>
    </source>
</evidence>
<dbReference type="EMBL" id="PNFZ01000002">
    <property type="protein sequence ID" value="PMB98500.1"/>
    <property type="molecule type" value="Genomic_DNA"/>
</dbReference>
<evidence type="ECO:0008006" key="3">
    <source>
        <dbReference type="Google" id="ProtNLM"/>
    </source>
</evidence>
<gene>
    <name evidence="1" type="ORF">CJ198_03940</name>
</gene>
<dbReference type="OrthoDB" id="3628853at2"/>